<dbReference type="RefSeq" id="WP_311668473.1">
    <property type="nucleotide sequence ID" value="NZ_JAVREO010000011.1"/>
</dbReference>
<feature type="domain" description="Histidine kinase/HSP90-like ATPase" evidence="8">
    <location>
        <begin position="284"/>
        <end position="397"/>
    </location>
</feature>
<dbReference type="InterPro" id="IPR036890">
    <property type="entry name" value="HATPase_C_sf"/>
</dbReference>
<evidence type="ECO:0000256" key="7">
    <source>
        <dbReference type="SAM" id="Phobius"/>
    </source>
</evidence>
<comment type="catalytic activity">
    <reaction evidence="1">
        <text>ATP + protein L-histidine = ADP + protein N-phospho-L-histidine.</text>
        <dbReference type="EC" id="2.7.13.3"/>
    </reaction>
</comment>
<feature type="region of interest" description="Disordered" evidence="6">
    <location>
        <begin position="1"/>
        <end position="22"/>
    </location>
</feature>
<dbReference type="GO" id="GO:0005524">
    <property type="term" value="F:ATP binding"/>
    <property type="evidence" value="ECO:0007669"/>
    <property type="project" value="UniProtKB-KW"/>
</dbReference>
<sequence>MPVPLRQEARTARHGRPTGRGSVLREPGFRRRLLALAVLPAAAVALLAVLTVGYLLAGRPAAGATPWAPLTVAGLLAAALLALAGALAAAEAGAHAGRLHALRRQAARGRVELQALLDAVERGERIRAPEGPQPAEPAAAEPGERPLERLRHEIAVSRHAAQSAVAQAVALADERAGADERVEVFVHLARRMQSFVHRQIEYLDELEHDAEDPELLQSLFHLDHLATRIRRHAENLAVLGGAISRRQWSRPVQMSEVLRSCIAEVEQYARVKLVPPVEGTVRGHAVADVVHLLAELVENATEFSAPGTQVLLRVERVTAGVAVEVEDRGLGMTPAEQNQMNAVLAGTERHPVSALLEDGRVGLFVVAALARRHQIDVRLRSNIYGGVQAVLVLPHELLGDAAEGHFTPGRARGAGPDPASATPSSPPATSPPPATALTPAAPAVPAVRFPAAPSTAESLPPVPLPPAVGDPDPLAPLVAAGHARDHRPPLPRRRRQQHLVPQLRAGVPLRPAPPAEDVEPPDPGLMAAFRRGASLAEEAESHR</sequence>
<dbReference type="Proteomes" id="UP001183410">
    <property type="component" value="Unassembled WGS sequence"/>
</dbReference>
<accession>A0ABU2JTR6</accession>
<dbReference type="InterPro" id="IPR050428">
    <property type="entry name" value="TCS_sensor_his_kinase"/>
</dbReference>
<proteinExistence type="predicted"/>
<dbReference type="Gene3D" id="3.30.565.10">
    <property type="entry name" value="Histidine kinase-like ATPase, C-terminal domain"/>
    <property type="match status" value="1"/>
</dbReference>
<organism evidence="9 10">
    <name type="scientific">Streptomyces chisholmiae</name>
    <dbReference type="NCBI Taxonomy" id="3075540"/>
    <lineage>
        <taxon>Bacteria</taxon>
        <taxon>Bacillati</taxon>
        <taxon>Actinomycetota</taxon>
        <taxon>Actinomycetes</taxon>
        <taxon>Kitasatosporales</taxon>
        <taxon>Streptomycetaceae</taxon>
        <taxon>Streptomyces</taxon>
    </lineage>
</organism>
<dbReference type="PANTHER" id="PTHR45436">
    <property type="entry name" value="SENSOR HISTIDINE KINASE YKOH"/>
    <property type="match status" value="1"/>
</dbReference>
<evidence type="ECO:0000259" key="8">
    <source>
        <dbReference type="SMART" id="SM00387"/>
    </source>
</evidence>
<feature type="region of interest" description="Disordered" evidence="6">
    <location>
        <begin position="124"/>
        <end position="144"/>
    </location>
</feature>
<dbReference type="EC" id="2.7.13.3" evidence="2"/>
<evidence type="ECO:0000313" key="10">
    <source>
        <dbReference type="Proteomes" id="UP001183410"/>
    </source>
</evidence>
<dbReference type="SUPFAM" id="SSF55874">
    <property type="entry name" value="ATPase domain of HSP90 chaperone/DNA topoisomerase II/histidine kinase"/>
    <property type="match status" value="1"/>
</dbReference>
<keyword evidence="7" id="KW-0812">Transmembrane</keyword>
<reference evidence="10" key="1">
    <citation type="submission" date="2023-07" db="EMBL/GenBank/DDBJ databases">
        <title>30 novel species of actinomycetes from the DSMZ collection.</title>
        <authorList>
            <person name="Nouioui I."/>
        </authorList>
    </citation>
    <scope>NUCLEOTIDE SEQUENCE [LARGE SCALE GENOMIC DNA]</scope>
    <source>
        <strain evidence="10">DSM 44915</strain>
    </source>
</reference>
<name>A0ABU2JTR6_9ACTN</name>
<dbReference type="InterPro" id="IPR003594">
    <property type="entry name" value="HATPase_dom"/>
</dbReference>
<keyword evidence="3" id="KW-0597">Phosphoprotein</keyword>
<evidence type="ECO:0000256" key="1">
    <source>
        <dbReference type="ARBA" id="ARBA00000085"/>
    </source>
</evidence>
<evidence type="ECO:0000256" key="3">
    <source>
        <dbReference type="ARBA" id="ARBA00022553"/>
    </source>
</evidence>
<feature type="compositionally biased region" description="Low complexity" evidence="6">
    <location>
        <begin position="414"/>
        <end position="423"/>
    </location>
</feature>
<feature type="transmembrane region" description="Helical" evidence="7">
    <location>
        <begin position="33"/>
        <end position="55"/>
    </location>
</feature>
<dbReference type="Pfam" id="PF02518">
    <property type="entry name" value="HATPase_c"/>
    <property type="match status" value="1"/>
</dbReference>
<dbReference type="EMBL" id="JAVREO010000011">
    <property type="protein sequence ID" value="MDT0268381.1"/>
    <property type="molecule type" value="Genomic_DNA"/>
</dbReference>
<keyword evidence="10" id="KW-1185">Reference proteome</keyword>
<evidence type="ECO:0000256" key="4">
    <source>
        <dbReference type="ARBA" id="ARBA00022679"/>
    </source>
</evidence>
<gene>
    <name evidence="9" type="ORF">RM844_19030</name>
</gene>
<feature type="compositionally biased region" description="Pro residues" evidence="6">
    <location>
        <begin position="424"/>
        <end position="434"/>
    </location>
</feature>
<evidence type="ECO:0000256" key="2">
    <source>
        <dbReference type="ARBA" id="ARBA00012438"/>
    </source>
</evidence>
<dbReference type="SMART" id="SM00387">
    <property type="entry name" value="HATPase_c"/>
    <property type="match status" value="1"/>
</dbReference>
<evidence type="ECO:0000256" key="6">
    <source>
        <dbReference type="SAM" id="MobiDB-lite"/>
    </source>
</evidence>
<keyword evidence="7" id="KW-0472">Membrane</keyword>
<feature type="region of interest" description="Disordered" evidence="6">
    <location>
        <begin position="452"/>
        <end position="526"/>
    </location>
</feature>
<comment type="caution">
    <text evidence="9">The sequence shown here is derived from an EMBL/GenBank/DDBJ whole genome shotgun (WGS) entry which is preliminary data.</text>
</comment>
<feature type="transmembrane region" description="Helical" evidence="7">
    <location>
        <begin position="67"/>
        <end position="90"/>
    </location>
</feature>
<evidence type="ECO:0000313" key="9">
    <source>
        <dbReference type="EMBL" id="MDT0268381.1"/>
    </source>
</evidence>
<keyword evidence="7" id="KW-1133">Transmembrane helix</keyword>
<protein>
    <recommendedName>
        <fullName evidence="2">histidine kinase</fullName>
        <ecNumber evidence="2">2.7.13.3</ecNumber>
    </recommendedName>
</protein>
<keyword evidence="5" id="KW-0418">Kinase</keyword>
<keyword evidence="9" id="KW-0547">Nucleotide-binding</keyword>
<feature type="region of interest" description="Disordered" evidence="6">
    <location>
        <begin position="403"/>
        <end position="439"/>
    </location>
</feature>
<keyword evidence="4" id="KW-0808">Transferase</keyword>
<keyword evidence="9" id="KW-0067">ATP-binding</keyword>
<evidence type="ECO:0000256" key="5">
    <source>
        <dbReference type="ARBA" id="ARBA00022777"/>
    </source>
</evidence>
<dbReference type="PANTHER" id="PTHR45436:SF5">
    <property type="entry name" value="SENSOR HISTIDINE KINASE TRCS"/>
    <property type="match status" value="1"/>
</dbReference>